<feature type="compositionally biased region" description="Basic and acidic residues" evidence="7">
    <location>
        <begin position="85"/>
        <end position="103"/>
    </location>
</feature>
<sequence length="560" mass="62787">MKPKYLINMIIVVAGFYISNKLSFQIRSGIESRWPPEMILDHALDDFTNLGQISFQQTDILIGLATAFIIALVILAQTFGKKPRRDGEEHGSASWASRRDIKPYRDPNPVNNILFTKTEALSLDSRRTQRNLNVLVDGGSGSGKSRYFVFPNLCQANTSYAVTDPKGELYRQAGKYLQTKGYKVRCLNLVDFSQSERFNPLKYFSDHQPEVDATVLVENIISNTNGTNTKSSGDFWEKAERALLNALVSYVFFTKGHTGTLIDVVDLLAQMQASENDETKKSDVDLTFDAVNDLIDEYDTDPYKNEWGQEAVEAVNGLRFAASQYNTYTQGAGETKKSVIISLGVRMAPLHMASMRTLLSEDTIELDRIGQEKTALFMIIPDTHAAFNFLISIFYEQLFETNIYIADHTPNGHLPVHVQCLMDEFANIGQIPSFERKIAVMRSRGISTAIIIQNMAQGKALYKDSWETIVGNCDSFLFLGGTEKSTTEYVSKMLGKQTIASLDHSQSKGRSGSWSESERTLGRELLTPDEIGRLPAKECIYILRGIRPFKSRKLDAPNFG</sequence>
<dbReference type="InterPro" id="IPR027417">
    <property type="entry name" value="P-loop_NTPase"/>
</dbReference>
<dbReference type="InterPro" id="IPR051539">
    <property type="entry name" value="T4SS-coupling_protein"/>
</dbReference>
<evidence type="ECO:0000256" key="6">
    <source>
        <dbReference type="ARBA" id="ARBA00023136"/>
    </source>
</evidence>
<gene>
    <name evidence="9" type="ORF">EZJ44_08295</name>
</gene>
<dbReference type="NCBIfam" id="NF045973">
    <property type="entry name" value="conju_CD1115"/>
    <property type="match status" value="1"/>
</dbReference>
<dbReference type="Proteomes" id="UP000293036">
    <property type="component" value="Unassembled WGS sequence"/>
</dbReference>
<keyword evidence="6 8" id="KW-0472">Membrane</keyword>
<comment type="subcellular location">
    <subcellularLocation>
        <location evidence="1">Cell membrane</location>
        <topology evidence="1">Multi-pass membrane protein</topology>
    </subcellularLocation>
</comment>
<evidence type="ECO:0000256" key="2">
    <source>
        <dbReference type="ARBA" id="ARBA00008806"/>
    </source>
</evidence>
<dbReference type="Gene3D" id="3.40.50.300">
    <property type="entry name" value="P-loop containing nucleotide triphosphate hydrolases"/>
    <property type="match status" value="1"/>
</dbReference>
<dbReference type="AlphaFoldDB" id="A0A4Q9UYM5"/>
<keyword evidence="10" id="KW-1185">Reference proteome</keyword>
<evidence type="ECO:0000313" key="9">
    <source>
        <dbReference type="EMBL" id="TBW20774.1"/>
    </source>
</evidence>
<evidence type="ECO:0000256" key="8">
    <source>
        <dbReference type="SAM" id="Phobius"/>
    </source>
</evidence>
<dbReference type="SUPFAM" id="SSF52540">
    <property type="entry name" value="P-loop containing nucleoside triphosphate hydrolases"/>
    <property type="match status" value="1"/>
</dbReference>
<evidence type="ECO:0000256" key="3">
    <source>
        <dbReference type="ARBA" id="ARBA00022475"/>
    </source>
</evidence>
<dbReference type="PANTHER" id="PTHR37937">
    <property type="entry name" value="CONJUGATIVE TRANSFER: DNA TRANSPORT"/>
    <property type="match status" value="1"/>
</dbReference>
<evidence type="ECO:0000256" key="1">
    <source>
        <dbReference type="ARBA" id="ARBA00004651"/>
    </source>
</evidence>
<comment type="similarity">
    <text evidence="2">Belongs to the VirD4/TraG family.</text>
</comment>
<dbReference type="EMBL" id="SJDT01000009">
    <property type="protein sequence ID" value="TBW20774.1"/>
    <property type="molecule type" value="Genomic_DNA"/>
</dbReference>
<dbReference type="Pfam" id="PF02534">
    <property type="entry name" value="T4SS-DNA_transf"/>
    <property type="match status" value="1"/>
</dbReference>
<evidence type="ECO:0000256" key="4">
    <source>
        <dbReference type="ARBA" id="ARBA00022692"/>
    </source>
</evidence>
<proteinExistence type="inferred from homology"/>
<evidence type="ECO:0000256" key="5">
    <source>
        <dbReference type="ARBA" id="ARBA00022989"/>
    </source>
</evidence>
<evidence type="ECO:0000256" key="7">
    <source>
        <dbReference type="SAM" id="MobiDB-lite"/>
    </source>
</evidence>
<dbReference type="CDD" id="cd01127">
    <property type="entry name" value="TrwB_TraG_TraD_VirD4"/>
    <property type="match status" value="1"/>
</dbReference>
<dbReference type="GO" id="GO:0005886">
    <property type="term" value="C:plasma membrane"/>
    <property type="evidence" value="ECO:0007669"/>
    <property type="project" value="UniProtKB-SubCell"/>
</dbReference>
<feature type="transmembrane region" description="Helical" evidence="8">
    <location>
        <begin position="6"/>
        <end position="24"/>
    </location>
</feature>
<dbReference type="InterPro" id="IPR003688">
    <property type="entry name" value="TraG/VirD4"/>
</dbReference>
<dbReference type="PANTHER" id="PTHR37937:SF1">
    <property type="entry name" value="CONJUGATIVE TRANSFER: DNA TRANSPORT"/>
    <property type="match status" value="1"/>
</dbReference>
<feature type="region of interest" description="Disordered" evidence="7">
    <location>
        <begin position="82"/>
        <end position="103"/>
    </location>
</feature>
<keyword evidence="4 8" id="KW-0812">Transmembrane</keyword>
<protein>
    <submittedName>
        <fullName evidence="9">Type IV secretory system conjugative DNA transfer family protein</fullName>
    </submittedName>
</protein>
<keyword evidence="5 8" id="KW-1133">Transmembrane helix</keyword>
<comment type="caution">
    <text evidence="9">The sequence shown here is derived from an EMBL/GenBank/DDBJ whole genome shotgun (WGS) entry which is preliminary data.</text>
</comment>
<name>A0A4Q9UYM5_9ACTO</name>
<feature type="transmembrane region" description="Helical" evidence="8">
    <location>
        <begin position="60"/>
        <end position="80"/>
    </location>
</feature>
<evidence type="ECO:0000313" key="10">
    <source>
        <dbReference type="Proteomes" id="UP000293036"/>
    </source>
</evidence>
<accession>A0A4Q9UYM5</accession>
<reference evidence="9 10" key="1">
    <citation type="submission" date="2019-02" db="EMBL/GenBank/DDBJ databases">
        <title>Arcanobacterium bovis sp. nov., isolated from the milk of a cow with mastitis.</title>
        <authorList>
            <person name="Sammra O."/>
            <person name="Foster G."/>
            <person name="Hassan A."/>
            <person name="Alssahen M."/>
            <person name="Laemmler C."/>
            <person name="Borowiak M."/>
            <person name="Malorny B."/>
            <person name="Abdulmawjood A."/>
        </authorList>
    </citation>
    <scope>NUCLEOTIDE SEQUENCE [LARGE SCALE GENOMIC DNA]</scope>
    <source>
        <strain evidence="9 10">C605018/01/1</strain>
    </source>
</reference>
<dbReference type="OrthoDB" id="226701at2"/>
<dbReference type="RefSeq" id="WP_131282414.1">
    <property type="nucleotide sequence ID" value="NZ_JBHSLR010000008.1"/>
</dbReference>
<keyword evidence="3" id="KW-1003">Cell membrane</keyword>
<organism evidence="9 10">
    <name type="scientific">Arcanobacterium bovis</name>
    <dbReference type="NCBI Taxonomy" id="2529275"/>
    <lineage>
        <taxon>Bacteria</taxon>
        <taxon>Bacillati</taxon>
        <taxon>Actinomycetota</taxon>
        <taxon>Actinomycetes</taxon>
        <taxon>Actinomycetales</taxon>
        <taxon>Actinomycetaceae</taxon>
        <taxon>Arcanobacterium</taxon>
    </lineage>
</organism>